<dbReference type="STRING" id="36805.BOH66_02560"/>
<keyword evidence="2" id="KW-1185">Reference proteome</keyword>
<sequence length="308" mass="32406">MASAAAPDGDEAERHELVSLFDSVAPEFFARISPVVAPRPIEQLSSARFSTATDQVELPSEASEAVLVGSAEVGLAPQGTEQLGEALQLQSNAVAFVGETVTQVAVDKGAGLYGLATVLADESAGDRFSYELQSPADLHIEIGESGGALFLEGDDVVGGAYAPWAIDAAGVEVPTHYVVEDGALVQVVDHTGGGFTYPIIADPTYYGESLISSVVTRYPAAGRELSVHTSTWWKTTATFGGTVISITVRNQVTDEFARITPSPWDTTGGRQQVSCHAYYATLKDPWNIELWRPTVGEAATVAAACNPS</sequence>
<organism evidence="1 2">
    <name type="scientific">Microbacterium aurum</name>
    <dbReference type="NCBI Taxonomy" id="36805"/>
    <lineage>
        <taxon>Bacteria</taxon>
        <taxon>Bacillati</taxon>
        <taxon>Actinomycetota</taxon>
        <taxon>Actinomycetes</taxon>
        <taxon>Micrococcales</taxon>
        <taxon>Microbacteriaceae</taxon>
        <taxon>Microbacterium</taxon>
    </lineage>
</organism>
<dbReference type="Pfam" id="PF10783">
    <property type="entry name" value="DUF2599"/>
    <property type="match status" value="1"/>
</dbReference>
<evidence type="ECO:0008006" key="3">
    <source>
        <dbReference type="Google" id="ProtNLM"/>
    </source>
</evidence>
<dbReference type="KEGG" id="maur:BOH66_02560"/>
<protein>
    <recommendedName>
        <fullName evidence="3">DUF2599 domain-containing protein</fullName>
    </recommendedName>
</protein>
<evidence type="ECO:0000313" key="1">
    <source>
        <dbReference type="EMBL" id="APZ33292.1"/>
    </source>
</evidence>
<dbReference type="EMBL" id="CP018762">
    <property type="protein sequence ID" value="APZ33292.1"/>
    <property type="molecule type" value="Genomic_DNA"/>
</dbReference>
<proteinExistence type="predicted"/>
<reference evidence="1 2" key="1">
    <citation type="submission" date="2016-12" db="EMBL/GenBank/DDBJ databases">
        <title>Complete genome sequence of Microbacterium aurum KACC 15219.</title>
        <authorList>
            <person name="Jung Y."/>
            <person name="Shin J.-H."/>
            <person name="Lee Y.-J."/>
            <person name="Yi H."/>
            <person name="Bahn Y.-S."/>
            <person name="Kim J.F."/>
            <person name="Lee D.-W."/>
        </authorList>
    </citation>
    <scope>NUCLEOTIDE SEQUENCE [LARGE SCALE GENOMIC DNA]</scope>
    <source>
        <strain evidence="1 2">KACC 15219</strain>
    </source>
</reference>
<evidence type="ECO:0000313" key="2">
    <source>
        <dbReference type="Proteomes" id="UP000187185"/>
    </source>
</evidence>
<dbReference type="AlphaFoldDB" id="A0A1P8U5A1"/>
<dbReference type="OrthoDB" id="4412570at2"/>
<accession>A0A1P8U5A1</accession>
<gene>
    <name evidence="1" type="ORF">BOH66_02560</name>
</gene>
<dbReference type="RefSeq" id="WP_076689004.1">
    <property type="nucleotide sequence ID" value="NZ_JAFBCQ010000001.1"/>
</dbReference>
<dbReference type="InterPro" id="IPR019719">
    <property type="entry name" value="DUF2599"/>
</dbReference>
<name>A0A1P8U5A1_9MICO</name>
<dbReference type="Proteomes" id="UP000187185">
    <property type="component" value="Chromosome"/>
</dbReference>